<dbReference type="EMBL" id="JARXVC010000002">
    <property type="protein sequence ID" value="MDH6279535.1"/>
    <property type="molecule type" value="Genomic_DNA"/>
</dbReference>
<keyword evidence="2" id="KW-1185">Reference proteome</keyword>
<gene>
    <name evidence="1" type="ORF">M2280_000744</name>
</gene>
<evidence type="ECO:0000313" key="2">
    <source>
        <dbReference type="Proteomes" id="UP001160334"/>
    </source>
</evidence>
<evidence type="ECO:0008006" key="3">
    <source>
        <dbReference type="Google" id="ProtNLM"/>
    </source>
</evidence>
<proteinExistence type="predicted"/>
<comment type="caution">
    <text evidence="1">The sequence shown here is derived from an EMBL/GenBank/DDBJ whole genome shotgun (WGS) entry which is preliminary data.</text>
</comment>
<dbReference type="Proteomes" id="UP001160334">
    <property type="component" value="Unassembled WGS sequence"/>
</dbReference>
<reference evidence="1 2" key="1">
    <citation type="submission" date="2023-04" db="EMBL/GenBank/DDBJ databases">
        <title>Forest soil microbial communities from Buena Vista Peninsula, Colon Province, Panama.</title>
        <authorList>
            <person name="Bouskill N."/>
        </authorList>
    </citation>
    <scope>NUCLEOTIDE SEQUENCE [LARGE SCALE GENOMIC DNA]</scope>
    <source>
        <strain evidence="1 2">CFH S0262</strain>
    </source>
</reference>
<name>A0ABT6M5I1_9NOCA</name>
<accession>A0ABT6M5I1</accession>
<protein>
    <recommendedName>
        <fullName evidence="3">Head-to-tail adaptor</fullName>
    </recommendedName>
</protein>
<evidence type="ECO:0000313" key="1">
    <source>
        <dbReference type="EMBL" id="MDH6279535.1"/>
    </source>
</evidence>
<sequence>MSVSGWDVVSASPEWAEAEPAEKDRAAELAVHVLWSLTGRVFGLTEATVRPCFGPRDGSTYRGTAGGRDGYWWPGLINQTWSLGGCGCSPGCNCVGPSEVALPGPVHSIVRVLVDGVTIPPEAYRIRNSRWLIRVDGKLWPQRQNLAVADDAVGAFTVTYMQGIEVPLGGQLAAGDLALEFLRARKSDGRCKIPDRAISVSRQGVDIELVDAQVLFEQGLTGIAAVDQWIASVNPHKLKSRPRVFSPDATRVARIR</sequence>
<organism evidence="1 2">
    <name type="scientific">Prescottella agglutinans</name>
    <dbReference type="NCBI Taxonomy" id="1644129"/>
    <lineage>
        <taxon>Bacteria</taxon>
        <taxon>Bacillati</taxon>
        <taxon>Actinomycetota</taxon>
        <taxon>Actinomycetes</taxon>
        <taxon>Mycobacteriales</taxon>
        <taxon>Nocardiaceae</taxon>
        <taxon>Prescottella</taxon>
    </lineage>
</organism>